<accession>A0A420BID3</accession>
<gene>
    <name evidence="2" type="ORF">DFQ12_1301</name>
</gene>
<feature type="transmembrane region" description="Helical" evidence="1">
    <location>
        <begin position="116"/>
        <end position="134"/>
    </location>
</feature>
<keyword evidence="2" id="KW-0808">Transferase</keyword>
<dbReference type="OrthoDB" id="1117602at2"/>
<protein>
    <submittedName>
        <fullName evidence="2">Dolichol kinase</fullName>
    </submittedName>
</protein>
<evidence type="ECO:0000313" key="2">
    <source>
        <dbReference type="EMBL" id="RKE56437.1"/>
    </source>
</evidence>
<comment type="caution">
    <text evidence="2">The sequence shown here is derived from an EMBL/GenBank/DDBJ whole genome shotgun (WGS) entry which is preliminary data.</text>
</comment>
<feature type="transmembrane region" description="Helical" evidence="1">
    <location>
        <begin position="6"/>
        <end position="26"/>
    </location>
</feature>
<keyword evidence="2" id="KW-0418">Kinase</keyword>
<dbReference type="Proteomes" id="UP000286246">
    <property type="component" value="Unassembled WGS sequence"/>
</dbReference>
<dbReference type="RefSeq" id="WP_120258109.1">
    <property type="nucleotide sequence ID" value="NZ_RAPY01000001.1"/>
</dbReference>
<feature type="transmembrane region" description="Helical" evidence="1">
    <location>
        <begin position="154"/>
        <end position="173"/>
    </location>
</feature>
<dbReference type="PANTHER" id="PTHR31303">
    <property type="entry name" value="CTP-DEPENDENT DIACYLGLYCEROL KINASE 1"/>
    <property type="match status" value="1"/>
</dbReference>
<evidence type="ECO:0000256" key="1">
    <source>
        <dbReference type="SAM" id="Phobius"/>
    </source>
</evidence>
<feature type="transmembrane region" description="Helical" evidence="1">
    <location>
        <begin position="38"/>
        <end position="55"/>
    </location>
</feature>
<keyword evidence="1" id="KW-1133">Transmembrane helix</keyword>
<keyword evidence="1" id="KW-0472">Membrane</keyword>
<evidence type="ECO:0000313" key="3">
    <source>
        <dbReference type="Proteomes" id="UP000286246"/>
    </source>
</evidence>
<dbReference type="GO" id="GO:0004143">
    <property type="term" value="F:ATP-dependent diacylglycerol kinase activity"/>
    <property type="evidence" value="ECO:0007669"/>
    <property type="project" value="InterPro"/>
</dbReference>
<keyword evidence="1" id="KW-0812">Transmembrane</keyword>
<dbReference type="PANTHER" id="PTHR31303:SF1">
    <property type="entry name" value="CTP-DEPENDENT DIACYLGLYCEROL KINASE 1"/>
    <property type="match status" value="1"/>
</dbReference>
<keyword evidence="3" id="KW-1185">Reference proteome</keyword>
<proteinExistence type="predicted"/>
<reference evidence="2 3" key="1">
    <citation type="submission" date="2018-09" db="EMBL/GenBank/DDBJ databases">
        <title>Genomic Encyclopedia of Type Strains, Phase III (KMG-III): the genomes of soil and plant-associated and newly described type strains.</title>
        <authorList>
            <person name="Whitman W."/>
        </authorList>
    </citation>
    <scope>NUCLEOTIDE SEQUENCE [LARGE SCALE GENOMIC DNA]</scope>
    <source>
        <strain evidence="2 3">CECT 7938</strain>
    </source>
</reference>
<dbReference type="EMBL" id="RAPY01000001">
    <property type="protein sequence ID" value="RKE56437.1"/>
    <property type="molecule type" value="Genomic_DNA"/>
</dbReference>
<name>A0A420BID3_SPHD1</name>
<organism evidence="2 3">
    <name type="scientific">Sphingobacterium detergens</name>
    <dbReference type="NCBI Taxonomy" id="1145106"/>
    <lineage>
        <taxon>Bacteria</taxon>
        <taxon>Pseudomonadati</taxon>
        <taxon>Bacteroidota</taxon>
        <taxon>Sphingobacteriia</taxon>
        <taxon>Sphingobacteriales</taxon>
        <taxon>Sphingobacteriaceae</taxon>
        <taxon>Sphingobacterium</taxon>
    </lineage>
</organism>
<dbReference type="AlphaFoldDB" id="A0A420BID3"/>
<dbReference type="InterPro" id="IPR037997">
    <property type="entry name" value="Dgk1-like"/>
</dbReference>
<sequence length="223" mass="24807">MKNDLSNMLLLAMIFLLLFALSEIVYHRFKMRVEFTRKLVHIGTGIISLLFPILLASHWSVLLLCGLFAVILVLSLKFNLLRSIHAIDRKSAGSLAYPAAVYLCFVTQAYLDDRYIFYYLPLATLAICDPMAALSGKKWPLGPYIILGAKKTVLGSIVFFISAIIVSFLIWKYTHDSSLGIQELTIITAIALMATLAEALSKDGYDNLTIPVSTIVSLYILLP</sequence>
<feature type="transmembrane region" description="Helical" evidence="1">
    <location>
        <begin position="61"/>
        <end position="80"/>
    </location>
</feature>
<feature type="transmembrane region" description="Helical" evidence="1">
    <location>
        <begin position="179"/>
        <end position="197"/>
    </location>
</feature>